<dbReference type="SMART" id="SM00727">
    <property type="entry name" value="STI1"/>
    <property type="match status" value="3"/>
</dbReference>
<evidence type="ECO:0000313" key="4">
    <source>
        <dbReference type="Proteomes" id="UP000075714"/>
    </source>
</evidence>
<dbReference type="STRING" id="33097.A0A150GJ63"/>
<dbReference type="GO" id="GO:0045037">
    <property type="term" value="P:protein import into chloroplast stroma"/>
    <property type="evidence" value="ECO:0007669"/>
    <property type="project" value="TreeGrafter"/>
</dbReference>
<dbReference type="InterPro" id="IPR006636">
    <property type="entry name" value="STI1_HS-bd"/>
</dbReference>
<evidence type="ECO:0000313" key="3">
    <source>
        <dbReference type="EMBL" id="KXZ49852.1"/>
    </source>
</evidence>
<feature type="region of interest" description="Disordered" evidence="1">
    <location>
        <begin position="147"/>
        <end position="245"/>
    </location>
</feature>
<organism evidence="3 4">
    <name type="scientific">Gonium pectorale</name>
    <name type="common">Green alga</name>
    <dbReference type="NCBI Taxonomy" id="33097"/>
    <lineage>
        <taxon>Eukaryota</taxon>
        <taxon>Viridiplantae</taxon>
        <taxon>Chlorophyta</taxon>
        <taxon>core chlorophytes</taxon>
        <taxon>Chlorophyceae</taxon>
        <taxon>CS clade</taxon>
        <taxon>Chlamydomonadales</taxon>
        <taxon>Volvocaceae</taxon>
        <taxon>Gonium</taxon>
    </lineage>
</organism>
<gene>
    <name evidence="3" type="ORF">GPECTOR_19g303</name>
</gene>
<dbReference type="OrthoDB" id="533763at2759"/>
<dbReference type="Gene3D" id="1.10.260.100">
    <property type="match status" value="2"/>
</dbReference>
<sequence length="310" mass="32872">MRALRKAERMVELMGQSPQLQQMMLGVMPAPMRNPEVLKQLFGDPSMRRRIAEMIASRGLTIPDHLLERMSPSSMDDTFARAQRLGLDPGALFTKLMSHPGLLAALQQPRVMAAFLDIAEDPSRQSKYEHDKELLDVVFKVREVMGSAKPSTPSSGSTSARGSTIPVTSTLSAAPQAQPPAADAAPGPAPPQPPPPGQPPRNAAEASPSSASSGSTSSGSDAAEPSSSATEGTSTGGGSGSSSASSAGLNPLVVLMSSDPKAARWLQNPKVMAALQEVHKSPWKTVKYIFDRDVMEAFQDLKKLLRGHKL</sequence>
<dbReference type="GO" id="GO:0009535">
    <property type="term" value="C:chloroplast thylakoid membrane"/>
    <property type="evidence" value="ECO:0007669"/>
    <property type="project" value="TreeGrafter"/>
</dbReference>
<dbReference type="GO" id="GO:0009706">
    <property type="term" value="C:chloroplast inner membrane"/>
    <property type="evidence" value="ECO:0007669"/>
    <property type="project" value="TreeGrafter"/>
</dbReference>
<comment type="caution">
    <text evidence="3">The sequence shown here is derived from an EMBL/GenBank/DDBJ whole genome shotgun (WGS) entry which is preliminary data.</text>
</comment>
<feature type="compositionally biased region" description="Polar residues" evidence="1">
    <location>
        <begin position="149"/>
        <end position="172"/>
    </location>
</feature>
<feature type="compositionally biased region" description="Pro residues" evidence="1">
    <location>
        <begin position="187"/>
        <end position="199"/>
    </location>
</feature>
<dbReference type="GO" id="GO:0009658">
    <property type="term" value="P:chloroplast organization"/>
    <property type="evidence" value="ECO:0007669"/>
    <property type="project" value="TreeGrafter"/>
</dbReference>
<dbReference type="EMBL" id="LSYV01000020">
    <property type="protein sequence ID" value="KXZ49852.1"/>
    <property type="molecule type" value="Genomic_DNA"/>
</dbReference>
<dbReference type="PANTHER" id="PTHR47296">
    <property type="entry name" value="PROTEIN TIC 40, CHLOROPLASTIC"/>
    <property type="match status" value="1"/>
</dbReference>
<feature type="compositionally biased region" description="Low complexity" evidence="1">
    <location>
        <begin position="203"/>
        <end position="233"/>
    </location>
</feature>
<accession>A0A150GJ63</accession>
<name>A0A150GJ63_GONPE</name>
<dbReference type="AlphaFoldDB" id="A0A150GJ63"/>
<proteinExistence type="predicted"/>
<reference evidence="4" key="1">
    <citation type="journal article" date="2016" name="Nat. Commun.">
        <title>The Gonium pectorale genome demonstrates co-option of cell cycle regulation during the evolution of multicellularity.</title>
        <authorList>
            <person name="Hanschen E.R."/>
            <person name="Marriage T.N."/>
            <person name="Ferris P.J."/>
            <person name="Hamaji T."/>
            <person name="Toyoda A."/>
            <person name="Fujiyama A."/>
            <person name="Neme R."/>
            <person name="Noguchi H."/>
            <person name="Minakuchi Y."/>
            <person name="Suzuki M."/>
            <person name="Kawai-Toyooka H."/>
            <person name="Smith D.R."/>
            <person name="Sparks H."/>
            <person name="Anderson J."/>
            <person name="Bakaric R."/>
            <person name="Luria V."/>
            <person name="Karger A."/>
            <person name="Kirschner M.W."/>
            <person name="Durand P.M."/>
            <person name="Michod R.E."/>
            <person name="Nozaki H."/>
            <person name="Olson B.J."/>
        </authorList>
    </citation>
    <scope>NUCLEOTIDE SEQUENCE [LARGE SCALE GENOMIC DNA]</scope>
    <source>
        <strain evidence="4">NIES-2863</strain>
    </source>
</reference>
<feature type="domain" description="STI1" evidence="2">
    <location>
        <begin position="89"/>
        <end position="128"/>
    </location>
</feature>
<keyword evidence="4" id="KW-1185">Reference proteome</keyword>
<dbReference type="Proteomes" id="UP000075714">
    <property type="component" value="Unassembled WGS sequence"/>
</dbReference>
<feature type="domain" description="STI1" evidence="2">
    <location>
        <begin position="7"/>
        <end position="51"/>
    </location>
</feature>
<dbReference type="PANTHER" id="PTHR47296:SF1">
    <property type="entry name" value="PROTEIN TIC 40, CHLOROPLASTIC"/>
    <property type="match status" value="1"/>
</dbReference>
<feature type="compositionally biased region" description="Low complexity" evidence="1">
    <location>
        <begin position="173"/>
        <end position="186"/>
    </location>
</feature>
<evidence type="ECO:0000256" key="1">
    <source>
        <dbReference type="SAM" id="MobiDB-lite"/>
    </source>
</evidence>
<feature type="domain" description="STI1" evidence="2">
    <location>
        <begin position="242"/>
        <end position="275"/>
    </location>
</feature>
<evidence type="ECO:0000259" key="2">
    <source>
        <dbReference type="SMART" id="SM00727"/>
    </source>
</evidence>
<protein>
    <recommendedName>
        <fullName evidence="2">STI1 domain-containing protein</fullName>
    </recommendedName>
</protein>